<dbReference type="InParanoid" id="A0A2I2Y5X8"/>
<keyword evidence="1" id="KW-0812">Transmembrane</keyword>
<proteinExistence type="predicted"/>
<dbReference type="EMBL" id="CABD030016169">
    <property type="status" value="NOT_ANNOTATED_CDS"/>
    <property type="molecule type" value="Genomic_DNA"/>
</dbReference>
<keyword evidence="1" id="KW-0472">Membrane</keyword>
<accession>A0A2I2Y5X8</accession>
<protein>
    <submittedName>
        <fullName evidence="2">Uncharacterized protein</fullName>
    </submittedName>
</protein>
<dbReference type="AlphaFoldDB" id="A0A2I2Y5X8"/>
<keyword evidence="3" id="KW-1185">Reference proteome</keyword>
<dbReference type="OMA" id="CIHTSIV"/>
<organism evidence="2 3">
    <name type="scientific">Gorilla gorilla gorilla</name>
    <name type="common">Western lowland gorilla</name>
    <dbReference type="NCBI Taxonomy" id="9595"/>
    <lineage>
        <taxon>Eukaryota</taxon>
        <taxon>Metazoa</taxon>
        <taxon>Chordata</taxon>
        <taxon>Craniata</taxon>
        <taxon>Vertebrata</taxon>
        <taxon>Euteleostomi</taxon>
        <taxon>Mammalia</taxon>
        <taxon>Eutheria</taxon>
        <taxon>Euarchontoglires</taxon>
        <taxon>Primates</taxon>
        <taxon>Haplorrhini</taxon>
        <taxon>Catarrhini</taxon>
        <taxon>Hominidae</taxon>
        <taxon>Gorilla</taxon>
    </lineage>
</organism>
<keyword evidence="1" id="KW-1133">Transmembrane helix</keyword>
<evidence type="ECO:0000256" key="1">
    <source>
        <dbReference type="SAM" id="Phobius"/>
    </source>
</evidence>
<reference evidence="2" key="3">
    <citation type="submission" date="2025-08" db="UniProtKB">
        <authorList>
            <consortium name="Ensembl"/>
        </authorList>
    </citation>
    <scope>IDENTIFICATION</scope>
</reference>
<reference evidence="2" key="4">
    <citation type="submission" date="2025-09" db="UniProtKB">
        <authorList>
            <consortium name="Ensembl"/>
        </authorList>
    </citation>
    <scope>IDENTIFICATION</scope>
</reference>
<dbReference type="GeneTree" id="ENSGT00910000147897"/>
<evidence type="ECO:0000313" key="3">
    <source>
        <dbReference type="Proteomes" id="UP000001519"/>
    </source>
</evidence>
<feature type="transmembrane region" description="Helical" evidence="1">
    <location>
        <begin position="50"/>
        <end position="74"/>
    </location>
</feature>
<dbReference type="Ensembl" id="ENSGGOT00000055912.1">
    <property type="protein sequence ID" value="ENSGGOP00000030292.1"/>
    <property type="gene ID" value="ENSGGOG00000039783.1"/>
</dbReference>
<name>A0A2I2Y5X8_GORGO</name>
<feature type="transmembrane region" description="Helical" evidence="1">
    <location>
        <begin position="12"/>
        <end position="30"/>
    </location>
</feature>
<reference evidence="2 3" key="2">
    <citation type="journal article" date="2012" name="Nature">
        <title>Insights into hominid evolution from the gorilla genome sequence.</title>
        <authorList>
            <person name="Scally A."/>
            <person name="Dutheil J.Y."/>
            <person name="Hillier L.W."/>
            <person name="Jordan G.E."/>
            <person name="Goodhead I."/>
            <person name="Herrero J."/>
            <person name="Hobolth A."/>
            <person name="Lappalainen T."/>
            <person name="Mailund T."/>
            <person name="Marques-Bonet T."/>
            <person name="McCarthy S."/>
            <person name="Montgomery S.H."/>
            <person name="Schwalie P.C."/>
            <person name="Tang Y.A."/>
            <person name="Ward M.C."/>
            <person name="Xue Y."/>
            <person name="Yngvadottir B."/>
            <person name="Alkan C."/>
            <person name="Andersen L.N."/>
            <person name="Ayub Q."/>
            <person name="Ball E.V."/>
            <person name="Beal K."/>
            <person name="Bradley B.J."/>
            <person name="Chen Y."/>
            <person name="Clee C.M."/>
            <person name="Fitzgerald S."/>
            <person name="Graves T.A."/>
            <person name="Gu Y."/>
            <person name="Heath P."/>
            <person name="Heger A."/>
            <person name="Karakoc E."/>
            <person name="Kolb-Kokocinski A."/>
            <person name="Laird G.K."/>
            <person name="Lunter G."/>
            <person name="Meader S."/>
            <person name="Mort M."/>
            <person name="Mullikin J.C."/>
            <person name="Munch K."/>
            <person name="O'Connor T.D."/>
            <person name="Phillips A.D."/>
            <person name="Prado-Martinez J."/>
            <person name="Rogers A.S."/>
            <person name="Sajjadian S."/>
            <person name="Schmidt D."/>
            <person name="Shaw K."/>
            <person name="Simpson J.T."/>
            <person name="Stenson P.D."/>
            <person name="Turner D.J."/>
            <person name="Vigilant L."/>
            <person name="Vilella A.J."/>
            <person name="Whitener W."/>
            <person name="Zhu B."/>
            <person name="Cooper D.N."/>
            <person name="de Jong P."/>
            <person name="Dermitzakis E.T."/>
            <person name="Eichler E.E."/>
            <person name="Flicek P."/>
            <person name="Goldman N."/>
            <person name="Mundy N.I."/>
            <person name="Ning Z."/>
            <person name="Odom D.T."/>
            <person name="Ponting C.P."/>
            <person name="Quail M.A."/>
            <person name="Ryder O.A."/>
            <person name="Searle S.M."/>
            <person name="Warren W.C."/>
            <person name="Wilson R.K."/>
            <person name="Schierup M.H."/>
            <person name="Rogers J."/>
            <person name="Tyler-Smith C."/>
            <person name="Durbin R."/>
        </authorList>
    </citation>
    <scope>NUCLEOTIDE SEQUENCE [LARGE SCALE GENOMIC DNA]</scope>
</reference>
<dbReference type="Proteomes" id="UP000001519">
    <property type="component" value="Chromosome 2B"/>
</dbReference>
<reference evidence="3" key="1">
    <citation type="submission" date="2011-05" db="EMBL/GenBank/DDBJ databases">
        <title>Insights into the evolution of the great apes provided by the gorilla genome.</title>
        <authorList>
            <person name="Scally A."/>
        </authorList>
    </citation>
    <scope>NUCLEOTIDE SEQUENCE [LARGE SCALE GENOMIC DNA]</scope>
</reference>
<evidence type="ECO:0000313" key="2">
    <source>
        <dbReference type="Ensembl" id="ENSGGOP00000030292.1"/>
    </source>
</evidence>
<sequence length="83" mass="9817">MGLHFCISINSVLWQYAGIFYHVLFTAVWVSKMIDISKEKEADFFKFHQIISLLLEVRFLHFYLIIISCIHTSIVDNNSLLFF</sequence>